<evidence type="ECO:0000313" key="1">
    <source>
        <dbReference type="EMBL" id="OJT12204.1"/>
    </source>
</evidence>
<gene>
    <name evidence="1" type="ORF">TRAPUB_11260</name>
</gene>
<proteinExistence type="predicted"/>
<dbReference type="Proteomes" id="UP000184267">
    <property type="component" value="Unassembled WGS sequence"/>
</dbReference>
<evidence type="ECO:0000313" key="2">
    <source>
        <dbReference type="Proteomes" id="UP000184267"/>
    </source>
</evidence>
<comment type="caution">
    <text evidence="1">The sequence shown here is derived from an EMBL/GenBank/DDBJ whole genome shotgun (WGS) entry which is preliminary data.</text>
</comment>
<protein>
    <submittedName>
        <fullName evidence="1">Uncharacterized protein</fullName>
    </submittedName>
</protein>
<keyword evidence="2" id="KW-1185">Reference proteome</keyword>
<dbReference type="AlphaFoldDB" id="A0A1M2VX69"/>
<reference evidence="1 2" key="1">
    <citation type="submission" date="2016-10" db="EMBL/GenBank/DDBJ databases">
        <title>Genome sequence of the basidiomycete white-rot fungus Trametes pubescens.</title>
        <authorList>
            <person name="Makela M.R."/>
            <person name="Granchi Z."/>
            <person name="Peng M."/>
            <person name="De Vries R.P."/>
            <person name="Grigoriev I."/>
            <person name="Riley R."/>
            <person name="Hilden K."/>
        </authorList>
    </citation>
    <scope>NUCLEOTIDE SEQUENCE [LARGE SCALE GENOMIC DNA]</scope>
    <source>
        <strain evidence="1 2">FBCC735</strain>
    </source>
</reference>
<organism evidence="1 2">
    <name type="scientific">Trametes pubescens</name>
    <name type="common">White-rot fungus</name>
    <dbReference type="NCBI Taxonomy" id="154538"/>
    <lineage>
        <taxon>Eukaryota</taxon>
        <taxon>Fungi</taxon>
        <taxon>Dikarya</taxon>
        <taxon>Basidiomycota</taxon>
        <taxon>Agaricomycotina</taxon>
        <taxon>Agaricomycetes</taxon>
        <taxon>Polyporales</taxon>
        <taxon>Polyporaceae</taxon>
        <taxon>Trametes</taxon>
    </lineage>
</organism>
<accession>A0A1M2VX69</accession>
<sequence>MLSLARLGTRECESPELCGCVPLALLSAARRYEEDVPERTERMEAYVSEARKSVTFSEWTSSIVLNTRYLGALREIPLFLPVTGSRHVLHDSVCESCEGVGMSAIGGATGTMDFSPLERDDALRLTHVLLDYAEGGA</sequence>
<dbReference type="EMBL" id="MNAD01000511">
    <property type="protein sequence ID" value="OJT12204.1"/>
    <property type="molecule type" value="Genomic_DNA"/>
</dbReference>
<name>A0A1M2VX69_TRAPU</name>